<dbReference type="InterPro" id="IPR000462">
    <property type="entry name" value="CDP-OH_P_trans"/>
</dbReference>
<evidence type="ECO:0000313" key="3">
    <source>
        <dbReference type="EMBL" id="GAA4390754.1"/>
    </source>
</evidence>
<keyword evidence="2" id="KW-0472">Membrane</keyword>
<feature type="transmembrane region" description="Helical" evidence="2">
    <location>
        <begin position="30"/>
        <end position="46"/>
    </location>
</feature>
<dbReference type="Gene3D" id="1.20.120.1760">
    <property type="match status" value="1"/>
</dbReference>
<evidence type="ECO:0000256" key="1">
    <source>
        <dbReference type="SAM" id="MobiDB-lite"/>
    </source>
</evidence>
<keyword evidence="2" id="KW-1133">Transmembrane helix</keyword>
<comment type="caution">
    <text evidence="3">The sequence shown here is derived from an EMBL/GenBank/DDBJ whole genome shotgun (WGS) entry which is preliminary data.</text>
</comment>
<organism evidence="3 4">
    <name type="scientific">Brevibacterium pityocampae</name>
    <dbReference type="NCBI Taxonomy" id="506594"/>
    <lineage>
        <taxon>Bacteria</taxon>
        <taxon>Bacillati</taxon>
        <taxon>Actinomycetota</taxon>
        <taxon>Actinomycetes</taxon>
        <taxon>Micrococcales</taxon>
        <taxon>Brevibacteriaceae</taxon>
        <taxon>Brevibacterium</taxon>
    </lineage>
</organism>
<feature type="transmembrane region" description="Helical" evidence="2">
    <location>
        <begin position="147"/>
        <end position="172"/>
    </location>
</feature>
<dbReference type="Pfam" id="PF01066">
    <property type="entry name" value="CDP-OH_P_transf"/>
    <property type="match status" value="1"/>
</dbReference>
<evidence type="ECO:0008006" key="5">
    <source>
        <dbReference type="Google" id="ProtNLM"/>
    </source>
</evidence>
<keyword evidence="4" id="KW-1185">Reference proteome</keyword>
<feature type="transmembrane region" description="Helical" evidence="2">
    <location>
        <begin position="215"/>
        <end position="235"/>
    </location>
</feature>
<sequence length="264" mass="27326">MSGSARAGRFPVGHAQPPVGAARTRTRTRMLPLGILTLALVTAAVLRPTPLVVGLAVLLAAIGAGCSLARSEPWGRADDITTVRLGLLLVFTALIVGGTGFGWAAVTIAALGLVLDAVDGKVARNARSSDPGCTDAGAAYDESVDALVVLVLALGLVPLWGWWCALPGLLFYGFRGVTLLRPAWRRPLPPSRARKVVAASQGVLLLAAGSPPALAFPILGVLCAGAALTALGWSFGRDIMWLERHGAESPGTLSAPEPRDPRRL</sequence>
<reference evidence="4" key="1">
    <citation type="journal article" date="2019" name="Int. J. Syst. Evol. Microbiol.">
        <title>The Global Catalogue of Microorganisms (GCM) 10K type strain sequencing project: providing services to taxonomists for standard genome sequencing and annotation.</title>
        <authorList>
            <consortium name="The Broad Institute Genomics Platform"/>
            <consortium name="The Broad Institute Genome Sequencing Center for Infectious Disease"/>
            <person name="Wu L."/>
            <person name="Ma J."/>
        </authorList>
    </citation>
    <scope>NUCLEOTIDE SEQUENCE [LARGE SCALE GENOMIC DNA]</scope>
    <source>
        <strain evidence="4">JCM 17808</strain>
    </source>
</reference>
<gene>
    <name evidence="3" type="ORF">GCM10023167_17540</name>
</gene>
<dbReference type="InterPro" id="IPR043130">
    <property type="entry name" value="CDP-OH_PTrfase_TM_dom"/>
</dbReference>
<dbReference type="Proteomes" id="UP001500642">
    <property type="component" value="Unassembled WGS sequence"/>
</dbReference>
<evidence type="ECO:0000256" key="2">
    <source>
        <dbReference type="SAM" id="Phobius"/>
    </source>
</evidence>
<keyword evidence="2" id="KW-0812">Transmembrane</keyword>
<dbReference type="EMBL" id="BAABGL010000011">
    <property type="protein sequence ID" value="GAA4390754.1"/>
    <property type="molecule type" value="Genomic_DNA"/>
</dbReference>
<accession>A0ABP8JH71</accession>
<protein>
    <recommendedName>
        <fullName evidence="5">Phosphatidylglycerophosphate synthase</fullName>
    </recommendedName>
</protein>
<feature type="transmembrane region" description="Helical" evidence="2">
    <location>
        <begin position="82"/>
        <end position="115"/>
    </location>
</feature>
<feature type="region of interest" description="Disordered" evidence="1">
    <location>
        <begin position="1"/>
        <end position="22"/>
    </location>
</feature>
<name>A0ABP8JH71_9MICO</name>
<evidence type="ECO:0000313" key="4">
    <source>
        <dbReference type="Proteomes" id="UP001500642"/>
    </source>
</evidence>
<proteinExistence type="predicted"/>